<dbReference type="AlphaFoldDB" id="A0A5A7Q3T5"/>
<proteinExistence type="predicted"/>
<reference evidence="3" key="1">
    <citation type="journal article" date="2019" name="Curr. Biol.">
        <title>Genome Sequence of Striga asiatica Provides Insight into the Evolution of Plant Parasitism.</title>
        <authorList>
            <person name="Yoshida S."/>
            <person name="Kim S."/>
            <person name="Wafula E.K."/>
            <person name="Tanskanen J."/>
            <person name="Kim Y.M."/>
            <person name="Honaas L."/>
            <person name="Yang Z."/>
            <person name="Spallek T."/>
            <person name="Conn C.E."/>
            <person name="Ichihashi Y."/>
            <person name="Cheong K."/>
            <person name="Cui S."/>
            <person name="Der J.P."/>
            <person name="Gundlach H."/>
            <person name="Jiao Y."/>
            <person name="Hori C."/>
            <person name="Ishida J.K."/>
            <person name="Kasahara H."/>
            <person name="Kiba T."/>
            <person name="Kim M.S."/>
            <person name="Koo N."/>
            <person name="Laohavisit A."/>
            <person name="Lee Y.H."/>
            <person name="Lumba S."/>
            <person name="McCourt P."/>
            <person name="Mortimer J.C."/>
            <person name="Mutuku J.M."/>
            <person name="Nomura T."/>
            <person name="Sasaki-Sekimoto Y."/>
            <person name="Seto Y."/>
            <person name="Wang Y."/>
            <person name="Wakatake T."/>
            <person name="Sakakibara H."/>
            <person name="Demura T."/>
            <person name="Yamaguchi S."/>
            <person name="Yoneyama K."/>
            <person name="Manabe R.I."/>
            <person name="Nelson D.C."/>
            <person name="Schulman A.H."/>
            <person name="Timko M.P."/>
            <person name="dePamphilis C.W."/>
            <person name="Choi D."/>
            <person name="Shirasu K."/>
        </authorList>
    </citation>
    <scope>NUCLEOTIDE SEQUENCE [LARGE SCALE GENOMIC DNA]</scope>
    <source>
        <strain evidence="3">cv. UVA1</strain>
    </source>
</reference>
<comment type="caution">
    <text evidence="2">The sequence shown here is derived from an EMBL/GenBank/DDBJ whole genome shotgun (WGS) entry which is preliminary data.</text>
</comment>
<dbReference type="Proteomes" id="UP000325081">
    <property type="component" value="Unassembled WGS sequence"/>
</dbReference>
<dbReference type="EMBL" id="BKCP01005572">
    <property type="protein sequence ID" value="GER39027.1"/>
    <property type="molecule type" value="Genomic_DNA"/>
</dbReference>
<sequence>MNSDLFNFLQDLISFGIKEVLSLCRRKVGLIKPRCQADAIKLSCVAANKKAKRTGMSVAPLTDNGVATRTNQGEGDDQVVGGRLDQLTFEGTHQHQGKIDTSLRSKDVQKHL</sequence>
<gene>
    <name evidence="2" type="ORF">STAS_15578</name>
</gene>
<protein>
    <submittedName>
        <fullName evidence="2">Signal transducer and activator of transcription3</fullName>
    </submittedName>
</protein>
<evidence type="ECO:0000313" key="3">
    <source>
        <dbReference type="Proteomes" id="UP000325081"/>
    </source>
</evidence>
<feature type="region of interest" description="Disordered" evidence="1">
    <location>
        <begin position="60"/>
        <end position="79"/>
    </location>
</feature>
<feature type="compositionally biased region" description="Basic and acidic residues" evidence="1">
    <location>
        <begin position="97"/>
        <end position="112"/>
    </location>
</feature>
<evidence type="ECO:0000313" key="2">
    <source>
        <dbReference type="EMBL" id="GER39027.1"/>
    </source>
</evidence>
<organism evidence="2 3">
    <name type="scientific">Striga asiatica</name>
    <name type="common">Asiatic witchweed</name>
    <name type="synonym">Buchnera asiatica</name>
    <dbReference type="NCBI Taxonomy" id="4170"/>
    <lineage>
        <taxon>Eukaryota</taxon>
        <taxon>Viridiplantae</taxon>
        <taxon>Streptophyta</taxon>
        <taxon>Embryophyta</taxon>
        <taxon>Tracheophyta</taxon>
        <taxon>Spermatophyta</taxon>
        <taxon>Magnoliopsida</taxon>
        <taxon>eudicotyledons</taxon>
        <taxon>Gunneridae</taxon>
        <taxon>Pentapetalae</taxon>
        <taxon>asterids</taxon>
        <taxon>lamiids</taxon>
        <taxon>Lamiales</taxon>
        <taxon>Orobanchaceae</taxon>
        <taxon>Buchnereae</taxon>
        <taxon>Striga</taxon>
    </lineage>
</organism>
<accession>A0A5A7Q3T5</accession>
<feature type="region of interest" description="Disordered" evidence="1">
    <location>
        <begin position="89"/>
        <end position="112"/>
    </location>
</feature>
<keyword evidence="3" id="KW-1185">Reference proteome</keyword>
<name>A0A5A7Q3T5_STRAF</name>
<evidence type="ECO:0000256" key="1">
    <source>
        <dbReference type="SAM" id="MobiDB-lite"/>
    </source>
</evidence>